<feature type="transmembrane region" description="Helical" evidence="1">
    <location>
        <begin position="208"/>
        <end position="229"/>
    </location>
</feature>
<dbReference type="RefSeq" id="WP_013100570.1">
    <property type="nucleotide sequence ID" value="NC_014122.1"/>
</dbReference>
<dbReference type="Pfam" id="PF01889">
    <property type="entry name" value="DUF63"/>
    <property type="match status" value="1"/>
</dbReference>
<organism evidence="2 3">
    <name type="scientific">Methanocaldococcus infernus (strain DSM 11812 / JCM 15783 / ME)</name>
    <dbReference type="NCBI Taxonomy" id="573063"/>
    <lineage>
        <taxon>Archaea</taxon>
        <taxon>Methanobacteriati</taxon>
        <taxon>Methanobacteriota</taxon>
        <taxon>Methanomada group</taxon>
        <taxon>Methanococci</taxon>
        <taxon>Methanococcales</taxon>
        <taxon>Methanocaldococcaceae</taxon>
        <taxon>Methanocaldococcus</taxon>
    </lineage>
</organism>
<feature type="transmembrane region" description="Helical" evidence="1">
    <location>
        <begin position="140"/>
        <end position="161"/>
    </location>
</feature>
<evidence type="ECO:0008006" key="4">
    <source>
        <dbReference type="Google" id="ProtNLM"/>
    </source>
</evidence>
<evidence type="ECO:0000256" key="1">
    <source>
        <dbReference type="SAM" id="Phobius"/>
    </source>
</evidence>
<keyword evidence="1" id="KW-0472">Membrane</keyword>
<dbReference type="PANTHER" id="PTHR40700:SF1">
    <property type="entry name" value="DUF63 DOMAIN-CONTAINING PROTEIN"/>
    <property type="match status" value="1"/>
</dbReference>
<feature type="transmembrane region" description="Helical" evidence="1">
    <location>
        <begin position="117"/>
        <end position="134"/>
    </location>
</feature>
<dbReference type="PANTHER" id="PTHR40700">
    <property type="entry name" value="HYPOTHETICAL MEMBRANE PROTEIN, CONSERVED, DUF63 FAMILY"/>
    <property type="match status" value="1"/>
</dbReference>
<feature type="transmembrane region" description="Helical" evidence="1">
    <location>
        <begin position="29"/>
        <end position="46"/>
    </location>
</feature>
<reference evidence="2" key="1">
    <citation type="submission" date="2010-04" db="EMBL/GenBank/DDBJ databases">
        <title>Complete sequence of Methanocaldococcus infernus ME.</title>
        <authorList>
            <consortium name="US DOE Joint Genome Institute"/>
            <person name="Lucas S."/>
            <person name="Copeland A."/>
            <person name="Lapidus A."/>
            <person name="Cheng J.-F."/>
            <person name="Bruce D."/>
            <person name="Goodwin L."/>
            <person name="Pitluck S."/>
            <person name="Munk A.C."/>
            <person name="Detter J.C."/>
            <person name="Han C."/>
            <person name="Tapia R."/>
            <person name="Land M."/>
            <person name="Hauser L."/>
            <person name="Kyrpides N."/>
            <person name="Mikhailova N."/>
            <person name="Sieprawska-Lupa M."/>
            <person name="Whitman W.B."/>
            <person name="Woyke T."/>
        </authorList>
    </citation>
    <scope>NUCLEOTIDE SEQUENCE [LARGE SCALE GENOMIC DNA]</scope>
    <source>
        <strain evidence="2">ME</strain>
    </source>
</reference>
<dbReference type="OrthoDB" id="84937at2157"/>
<dbReference type="EMBL" id="CP002009">
    <property type="protein sequence ID" value="ADG13825.1"/>
    <property type="molecule type" value="Genomic_DNA"/>
</dbReference>
<name>D5VTC2_METIM</name>
<gene>
    <name evidence="2" type="ordered locus">Metin_1172</name>
</gene>
<dbReference type="GeneID" id="9132191"/>
<dbReference type="InterPro" id="IPR002749">
    <property type="entry name" value="DUF63"/>
</dbReference>
<feature type="transmembrane region" description="Helical" evidence="1">
    <location>
        <begin position="87"/>
        <end position="110"/>
    </location>
</feature>
<dbReference type="KEGG" id="mif:Metin_1172"/>
<feature type="transmembrane region" description="Helical" evidence="1">
    <location>
        <begin position="241"/>
        <end position="259"/>
    </location>
</feature>
<dbReference type="STRING" id="573063.Metin_1172"/>
<keyword evidence="3" id="KW-1185">Reference proteome</keyword>
<feature type="transmembrane region" description="Helical" evidence="1">
    <location>
        <begin position="58"/>
        <end position="75"/>
    </location>
</feature>
<dbReference type="Proteomes" id="UP000002061">
    <property type="component" value="Chromosome"/>
</dbReference>
<dbReference type="AlphaFoldDB" id="D5VTC2"/>
<dbReference type="HOGENOM" id="CLU_086260_0_0_2"/>
<evidence type="ECO:0000313" key="3">
    <source>
        <dbReference type="Proteomes" id="UP000002061"/>
    </source>
</evidence>
<proteinExistence type="predicted"/>
<sequence>MLKELKEFIYKYYIEPAETGSGYNLVQEITYGLILALSLYLFYKGLKKLNIKIDEKFAIPGVIFTILIALMRALVDLGYIERSFLTITPGIVFLVGGFYILTILVTGYFFRDNYYKVSSVVGLIPLIYFFIIFLQHVKTVLPIILSFFLVTIFLGIAYLINKRFKIFNSKIDYLTLLGQLVDGAATTIGIGIYGYLEQHPIPRFLMEHFTPISFIVVKFTITILILYILNREEMDPNLRNIIKLIIMALGLAPGLRNLFRTIMGV</sequence>
<keyword evidence="1" id="KW-0812">Transmembrane</keyword>
<dbReference type="eggNOG" id="arCOG02177">
    <property type="taxonomic scope" value="Archaea"/>
</dbReference>
<evidence type="ECO:0000313" key="2">
    <source>
        <dbReference type="EMBL" id="ADG13825.1"/>
    </source>
</evidence>
<protein>
    <recommendedName>
        <fullName evidence="4">DUF63 domain-containing protein</fullName>
    </recommendedName>
</protein>
<accession>D5VTC2</accession>
<feature type="transmembrane region" description="Helical" evidence="1">
    <location>
        <begin position="173"/>
        <end position="196"/>
    </location>
</feature>
<keyword evidence="1" id="KW-1133">Transmembrane helix</keyword>